<name>A0A3S5B1J4_9PLAT</name>
<sequence length="206" mass="22854">MDTQSSWTTKLSFCPSPTPTPTPTRLSKRPPTQLPPTVYPLHHFADETNPPRPSLFHPSCSSHPDPPSSVAARQLEVVTTTKLTCNDLQFARNQLLQSGPFGTDLSKMPFSPFDCLLVCPSVHLSVCVYAYFSIRLSGYLFINVVRLLPACMWACFEVSTTLCSQGCIRFFINFSTARPVSASSRQSVNVQLLSPELWINVLLANM</sequence>
<comment type="caution">
    <text evidence="2">The sequence shown here is derived from an EMBL/GenBank/DDBJ whole genome shotgun (WGS) entry which is preliminary data.</text>
</comment>
<evidence type="ECO:0000313" key="2">
    <source>
        <dbReference type="EMBL" id="VEL43169.1"/>
    </source>
</evidence>
<accession>A0A3S5B1J4</accession>
<protein>
    <submittedName>
        <fullName evidence="2">Uncharacterized protein</fullName>
    </submittedName>
</protein>
<reference evidence="2" key="1">
    <citation type="submission" date="2018-11" db="EMBL/GenBank/DDBJ databases">
        <authorList>
            <consortium name="Pathogen Informatics"/>
        </authorList>
    </citation>
    <scope>NUCLEOTIDE SEQUENCE</scope>
</reference>
<dbReference type="EMBL" id="CAAALY010279281">
    <property type="protein sequence ID" value="VEL43169.1"/>
    <property type="molecule type" value="Genomic_DNA"/>
</dbReference>
<organism evidence="2 3">
    <name type="scientific">Protopolystoma xenopodis</name>
    <dbReference type="NCBI Taxonomy" id="117903"/>
    <lineage>
        <taxon>Eukaryota</taxon>
        <taxon>Metazoa</taxon>
        <taxon>Spiralia</taxon>
        <taxon>Lophotrochozoa</taxon>
        <taxon>Platyhelminthes</taxon>
        <taxon>Monogenea</taxon>
        <taxon>Polyopisthocotylea</taxon>
        <taxon>Polystomatidea</taxon>
        <taxon>Polystomatidae</taxon>
        <taxon>Protopolystoma</taxon>
    </lineage>
</organism>
<evidence type="ECO:0000313" key="3">
    <source>
        <dbReference type="Proteomes" id="UP000784294"/>
    </source>
</evidence>
<feature type="compositionally biased region" description="Polar residues" evidence="1">
    <location>
        <begin position="1"/>
        <end position="11"/>
    </location>
</feature>
<evidence type="ECO:0000256" key="1">
    <source>
        <dbReference type="SAM" id="MobiDB-lite"/>
    </source>
</evidence>
<dbReference type="Proteomes" id="UP000784294">
    <property type="component" value="Unassembled WGS sequence"/>
</dbReference>
<proteinExistence type="predicted"/>
<dbReference type="AlphaFoldDB" id="A0A3S5B1J4"/>
<keyword evidence="3" id="KW-1185">Reference proteome</keyword>
<feature type="region of interest" description="Disordered" evidence="1">
    <location>
        <begin position="1"/>
        <end position="34"/>
    </location>
</feature>
<gene>
    <name evidence="2" type="ORF">PXEA_LOCUS36609</name>
</gene>